<feature type="domain" description="CUB" evidence="3">
    <location>
        <begin position="72"/>
        <end position="189"/>
    </location>
</feature>
<dbReference type="Proteomes" id="UP000694843">
    <property type="component" value="Unplaced"/>
</dbReference>
<sequence length="200" mass="22363">YFTIIFSSTFIYSSLVKDDWLKACKQESDPCKNGGYTQKDCSCACPLGTSGDKCENLDMNYNDAMVQQFTPYTAIIKTSGAEVVSPGYPKPKGLGKLSYTQLMQAPKCHKAVVTFSDFQLDPRRTDDKKNCKDGSLEIRTDVSVVNGKIFCGEEIKNGTVFKSDQSELIFHFYDGNLKHKGYKAMFTTEAIPNCRNNAQF</sequence>
<dbReference type="InterPro" id="IPR035914">
    <property type="entry name" value="Sperma_CUB_dom_sf"/>
</dbReference>
<dbReference type="Gene3D" id="2.60.120.290">
    <property type="entry name" value="Spermadhesin, CUB domain"/>
    <property type="match status" value="1"/>
</dbReference>
<protein>
    <submittedName>
        <fullName evidence="5">Blastula protease 10-like</fullName>
    </submittedName>
</protein>
<dbReference type="InterPro" id="IPR000859">
    <property type="entry name" value="CUB_dom"/>
</dbReference>
<name>A0A8B7PNZ9_HYAAZ</name>
<dbReference type="KEGG" id="hazt:108683151"/>
<organism evidence="4 5">
    <name type="scientific">Hyalella azteca</name>
    <name type="common">Amphipod</name>
    <dbReference type="NCBI Taxonomy" id="294128"/>
    <lineage>
        <taxon>Eukaryota</taxon>
        <taxon>Metazoa</taxon>
        <taxon>Ecdysozoa</taxon>
        <taxon>Arthropoda</taxon>
        <taxon>Crustacea</taxon>
        <taxon>Multicrustacea</taxon>
        <taxon>Malacostraca</taxon>
        <taxon>Eumalacostraca</taxon>
        <taxon>Peracarida</taxon>
        <taxon>Amphipoda</taxon>
        <taxon>Senticaudata</taxon>
        <taxon>Talitrida</taxon>
        <taxon>Talitroidea</taxon>
        <taxon>Hyalellidae</taxon>
        <taxon>Hyalella</taxon>
    </lineage>
</organism>
<comment type="caution">
    <text evidence="2">Lacks conserved residue(s) required for the propagation of feature annotation.</text>
</comment>
<dbReference type="InterPro" id="IPR000742">
    <property type="entry name" value="EGF"/>
</dbReference>
<dbReference type="PROSITE" id="PS01180">
    <property type="entry name" value="CUB"/>
    <property type="match status" value="1"/>
</dbReference>
<evidence type="ECO:0000259" key="3">
    <source>
        <dbReference type="PROSITE" id="PS01180"/>
    </source>
</evidence>
<proteinExistence type="predicted"/>
<gene>
    <name evidence="5" type="primary">LOC108683151</name>
</gene>
<feature type="non-terminal residue" evidence="5">
    <location>
        <position position="1"/>
    </location>
</feature>
<evidence type="ECO:0000256" key="1">
    <source>
        <dbReference type="ARBA" id="ARBA00023157"/>
    </source>
</evidence>
<dbReference type="RefSeq" id="XP_018027924.2">
    <property type="nucleotide sequence ID" value="XM_018172435.2"/>
</dbReference>
<reference evidence="5" key="1">
    <citation type="submission" date="2025-08" db="UniProtKB">
        <authorList>
            <consortium name="RefSeq"/>
        </authorList>
    </citation>
    <scope>IDENTIFICATION</scope>
    <source>
        <tissue evidence="5">Whole organism</tissue>
    </source>
</reference>
<dbReference type="SUPFAM" id="SSF49854">
    <property type="entry name" value="Spermadhesin, CUB domain"/>
    <property type="match status" value="1"/>
</dbReference>
<evidence type="ECO:0000256" key="2">
    <source>
        <dbReference type="PROSITE-ProRule" id="PRU00059"/>
    </source>
</evidence>
<evidence type="ECO:0000313" key="5">
    <source>
        <dbReference type="RefSeq" id="XP_018027924.2"/>
    </source>
</evidence>
<dbReference type="AlphaFoldDB" id="A0A8B7PNZ9"/>
<dbReference type="PROSITE" id="PS00022">
    <property type="entry name" value="EGF_1"/>
    <property type="match status" value="1"/>
</dbReference>
<dbReference type="OrthoDB" id="291007at2759"/>
<evidence type="ECO:0000313" key="4">
    <source>
        <dbReference type="Proteomes" id="UP000694843"/>
    </source>
</evidence>
<keyword evidence="4" id="KW-1185">Reference proteome</keyword>
<dbReference type="GeneID" id="108683151"/>
<accession>A0A8B7PNZ9</accession>
<keyword evidence="1" id="KW-1015">Disulfide bond</keyword>